<sequence>MLFPGSDYKNVSKKMPLESRRDKQLLRGAAGGSSSAAVVMNQIKVVRGARIGKEFIMRLIGQYVDDVKPLLLRVDRADITFFIEDDDIAAAIQAISRRIRDPASNTPITILRTRMSAGFTTILLSEKQLIEECLRKRYLAETHSLDLSEFGLDE</sequence>
<dbReference type="Gene3D" id="3.30.70.330">
    <property type="match status" value="1"/>
</dbReference>
<dbReference type="AlphaFoldDB" id="A0A183E9V0"/>
<name>A0A183E9V0_9BILA</name>
<keyword evidence="3" id="KW-1185">Reference proteome</keyword>
<proteinExistence type="predicted"/>
<dbReference type="OrthoDB" id="25872at2759"/>
<evidence type="ECO:0000313" key="2">
    <source>
        <dbReference type="EMBL" id="VDN30366.1"/>
    </source>
</evidence>
<reference evidence="4" key="1">
    <citation type="submission" date="2016-06" db="UniProtKB">
        <authorList>
            <consortium name="WormBaseParasite"/>
        </authorList>
    </citation>
    <scope>IDENTIFICATION</scope>
</reference>
<feature type="domain" description="Nuclear RNA export factor Tap RNA-binding" evidence="1">
    <location>
        <begin position="42"/>
        <end position="106"/>
    </location>
</feature>
<organism evidence="4">
    <name type="scientific">Gongylonema pulchrum</name>
    <dbReference type="NCBI Taxonomy" id="637853"/>
    <lineage>
        <taxon>Eukaryota</taxon>
        <taxon>Metazoa</taxon>
        <taxon>Ecdysozoa</taxon>
        <taxon>Nematoda</taxon>
        <taxon>Chromadorea</taxon>
        <taxon>Rhabditida</taxon>
        <taxon>Spirurina</taxon>
        <taxon>Spiruromorpha</taxon>
        <taxon>Spiruroidea</taxon>
        <taxon>Gongylonematidae</taxon>
        <taxon>Gongylonema</taxon>
    </lineage>
</organism>
<dbReference type="EMBL" id="UYRT01085624">
    <property type="protein sequence ID" value="VDN30366.1"/>
    <property type="molecule type" value="Genomic_DNA"/>
</dbReference>
<dbReference type="InterPro" id="IPR035979">
    <property type="entry name" value="RBD_domain_sf"/>
</dbReference>
<dbReference type="GO" id="GO:0005737">
    <property type="term" value="C:cytoplasm"/>
    <property type="evidence" value="ECO:0007669"/>
    <property type="project" value="InterPro"/>
</dbReference>
<dbReference type="GO" id="GO:0006406">
    <property type="term" value="P:mRNA export from nucleus"/>
    <property type="evidence" value="ECO:0007669"/>
    <property type="project" value="InterPro"/>
</dbReference>
<evidence type="ECO:0000259" key="1">
    <source>
        <dbReference type="Pfam" id="PF09162"/>
    </source>
</evidence>
<accession>A0A183E9V0</accession>
<protein>
    <submittedName>
        <fullName evidence="4">Tap-RNA_bind domain-containing protein</fullName>
    </submittedName>
</protein>
<dbReference type="Pfam" id="PF09162">
    <property type="entry name" value="Tap-RNA_bind"/>
    <property type="match status" value="1"/>
</dbReference>
<dbReference type="WBParaSite" id="GPUH_0001776401-mRNA-1">
    <property type="protein sequence ID" value="GPUH_0001776401-mRNA-1"/>
    <property type="gene ID" value="GPUH_0001776401"/>
</dbReference>
<evidence type="ECO:0000313" key="3">
    <source>
        <dbReference type="Proteomes" id="UP000271098"/>
    </source>
</evidence>
<dbReference type="Proteomes" id="UP000271098">
    <property type="component" value="Unassembled WGS sequence"/>
</dbReference>
<gene>
    <name evidence="2" type="ORF">GPUH_LOCUS17741</name>
</gene>
<reference evidence="2 3" key="2">
    <citation type="submission" date="2018-11" db="EMBL/GenBank/DDBJ databases">
        <authorList>
            <consortium name="Pathogen Informatics"/>
        </authorList>
    </citation>
    <scope>NUCLEOTIDE SEQUENCE [LARGE SCALE GENOMIC DNA]</scope>
</reference>
<dbReference type="GO" id="GO:0003723">
    <property type="term" value="F:RNA binding"/>
    <property type="evidence" value="ECO:0007669"/>
    <property type="project" value="InterPro"/>
</dbReference>
<evidence type="ECO:0000313" key="4">
    <source>
        <dbReference type="WBParaSite" id="GPUH_0001776401-mRNA-1"/>
    </source>
</evidence>
<dbReference type="InterPro" id="IPR015245">
    <property type="entry name" value="Tap_RNA-bd"/>
</dbReference>
<dbReference type="InterPro" id="IPR012677">
    <property type="entry name" value="Nucleotide-bd_a/b_plait_sf"/>
</dbReference>
<dbReference type="SUPFAM" id="SSF54928">
    <property type="entry name" value="RNA-binding domain, RBD"/>
    <property type="match status" value="1"/>
</dbReference>